<dbReference type="EMBL" id="CP086715">
    <property type="protein sequence ID" value="WOO79798.1"/>
    <property type="molecule type" value="Genomic_DNA"/>
</dbReference>
<dbReference type="AlphaFoldDB" id="A0AAF1BPT1"/>
<gene>
    <name evidence="2" type="ORF">LOC62_02G003314</name>
</gene>
<dbReference type="GeneID" id="87806558"/>
<protein>
    <submittedName>
        <fullName evidence="2">Uncharacterized protein</fullName>
    </submittedName>
</protein>
<evidence type="ECO:0000313" key="3">
    <source>
        <dbReference type="Proteomes" id="UP000827549"/>
    </source>
</evidence>
<name>A0AAF1BPT1_9TREE</name>
<sequence>MSAPATSKRALESSSPALDDPDPQKKRRLEPSHDPEETLNLLLPALDTATQLSRHTVEATRAARDAWTEVLDTADEGDDVCARFQRLLVEAQKRTRQARDAADGLLVSLKAHEQGCGTTLGVATAIPEAVLVEEGAGPGDPGYEADSEDM</sequence>
<reference evidence="2" key="1">
    <citation type="submission" date="2023-10" db="EMBL/GenBank/DDBJ databases">
        <authorList>
            <person name="Noh H."/>
        </authorList>
    </citation>
    <scope>NUCLEOTIDE SEQUENCE</scope>
    <source>
        <strain evidence="2">DUCC4014</strain>
    </source>
</reference>
<organism evidence="2 3">
    <name type="scientific">Vanrija pseudolonga</name>
    <dbReference type="NCBI Taxonomy" id="143232"/>
    <lineage>
        <taxon>Eukaryota</taxon>
        <taxon>Fungi</taxon>
        <taxon>Dikarya</taxon>
        <taxon>Basidiomycota</taxon>
        <taxon>Agaricomycotina</taxon>
        <taxon>Tremellomycetes</taxon>
        <taxon>Trichosporonales</taxon>
        <taxon>Trichosporonaceae</taxon>
        <taxon>Vanrija</taxon>
    </lineage>
</organism>
<evidence type="ECO:0000256" key="1">
    <source>
        <dbReference type="SAM" id="MobiDB-lite"/>
    </source>
</evidence>
<dbReference type="Proteomes" id="UP000827549">
    <property type="component" value="Chromosome 2"/>
</dbReference>
<keyword evidence="3" id="KW-1185">Reference proteome</keyword>
<feature type="region of interest" description="Disordered" evidence="1">
    <location>
        <begin position="1"/>
        <end position="36"/>
    </location>
</feature>
<accession>A0AAF1BPT1</accession>
<evidence type="ECO:0000313" key="2">
    <source>
        <dbReference type="EMBL" id="WOO79798.1"/>
    </source>
</evidence>
<dbReference type="RefSeq" id="XP_062625830.1">
    <property type="nucleotide sequence ID" value="XM_062769846.1"/>
</dbReference>
<proteinExistence type="predicted"/>